<accession>J0CV47</accession>
<evidence type="ECO:0000313" key="1">
    <source>
        <dbReference type="EMBL" id="EJD34274.1"/>
    </source>
</evidence>
<keyword evidence="2" id="KW-1185">Reference proteome</keyword>
<evidence type="ECO:0000313" key="2">
    <source>
        <dbReference type="Proteomes" id="UP000006514"/>
    </source>
</evidence>
<dbReference type="OrthoDB" id="3364670at2759"/>
<reference evidence="2" key="1">
    <citation type="journal article" date="2012" name="Science">
        <title>The Paleozoic origin of enzymatic lignin decomposition reconstructed from 31 fungal genomes.</title>
        <authorList>
            <person name="Floudas D."/>
            <person name="Binder M."/>
            <person name="Riley R."/>
            <person name="Barry K."/>
            <person name="Blanchette R.A."/>
            <person name="Henrissat B."/>
            <person name="Martinez A.T."/>
            <person name="Otillar R."/>
            <person name="Spatafora J.W."/>
            <person name="Yadav J.S."/>
            <person name="Aerts A."/>
            <person name="Benoit I."/>
            <person name="Boyd A."/>
            <person name="Carlson A."/>
            <person name="Copeland A."/>
            <person name="Coutinho P.M."/>
            <person name="de Vries R.P."/>
            <person name="Ferreira P."/>
            <person name="Findley K."/>
            <person name="Foster B."/>
            <person name="Gaskell J."/>
            <person name="Glotzer D."/>
            <person name="Gorecki P."/>
            <person name="Heitman J."/>
            <person name="Hesse C."/>
            <person name="Hori C."/>
            <person name="Igarashi K."/>
            <person name="Jurgens J.A."/>
            <person name="Kallen N."/>
            <person name="Kersten P."/>
            <person name="Kohler A."/>
            <person name="Kuees U."/>
            <person name="Kumar T.K.A."/>
            <person name="Kuo A."/>
            <person name="LaButti K."/>
            <person name="Larrondo L.F."/>
            <person name="Lindquist E."/>
            <person name="Ling A."/>
            <person name="Lombard V."/>
            <person name="Lucas S."/>
            <person name="Lundell T."/>
            <person name="Martin R."/>
            <person name="McLaughlin D.J."/>
            <person name="Morgenstern I."/>
            <person name="Morin E."/>
            <person name="Murat C."/>
            <person name="Nagy L.G."/>
            <person name="Nolan M."/>
            <person name="Ohm R.A."/>
            <person name="Patyshakuliyeva A."/>
            <person name="Rokas A."/>
            <person name="Ruiz-Duenas F.J."/>
            <person name="Sabat G."/>
            <person name="Salamov A."/>
            <person name="Samejima M."/>
            <person name="Schmutz J."/>
            <person name="Slot J.C."/>
            <person name="St John F."/>
            <person name="Stenlid J."/>
            <person name="Sun H."/>
            <person name="Sun S."/>
            <person name="Syed K."/>
            <person name="Tsang A."/>
            <person name="Wiebenga A."/>
            <person name="Young D."/>
            <person name="Pisabarro A."/>
            <person name="Eastwood D.C."/>
            <person name="Martin F."/>
            <person name="Cullen D."/>
            <person name="Grigoriev I.V."/>
            <person name="Hibbett D.S."/>
        </authorList>
    </citation>
    <scope>NUCLEOTIDE SEQUENCE [LARGE SCALE GENOMIC DNA]</scope>
    <source>
        <strain evidence="2">TFB10046</strain>
    </source>
</reference>
<dbReference type="EMBL" id="JH687969">
    <property type="protein sequence ID" value="EJD34274.1"/>
    <property type="molecule type" value="Genomic_DNA"/>
</dbReference>
<name>J0CV47_AURST</name>
<organism evidence="1 2">
    <name type="scientific">Auricularia subglabra (strain TFB-10046 / SS5)</name>
    <name type="common">White-rot fungus</name>
    <name type="synonym">Auricularia delicata (strain TFB10046)</name>
    <dbReference type="NCBI Taxonomy" id="717982"/>
    <lineage>
        <taxon>Eukaryota</taxon>
        <taxon>Fungi</taxon>
        <taxon>Dikarya</taxon>
        <taxon>Basidiomycota</taxon>
        <taxon>Agaricomycotina</taxon>
        <taxon>Agaricomycetes</taxon>
        <taxon>Auriculariales</taxon>
        <taxon>Auriculariaceae</taxon>
        <taxon>Auricularia</taxon>
    </lineage>
</organism>
<dbReference type="Proteomes" id="UP000006514">
    <property type="component" value="Unassembled WGS sequence"/>
</dbReference>
<dbReference type="PANTHER" id="PTHR33096">
    <property type="entry name" value="CXC2 DOMAIN-CONTAINING PROTEIN"/>
    <property type="match status" value="1"/>
</dbReference>
<dbReference type="KEGG" id="adl:AURDEDRAFT_76339"/>
<dbReference type="AlphaFoldDB" id="J0CV47"/>
<sequence>MPVGEWGSALTAAAGLHRAGTSIHTRTLAAMKQRTPTIHRALKVYNDLCEKLKGLLPVGSQFPLPQPLSTELKHLKKNDVLMQDVYISGNEGPAPAWLIDDNVRKGIRAMLVIERCAEEDIRLDRESRNLMRWYTQETAAIDAVCADPASMLINWLFMRPL</sequence>
<proteinExistence type="predicted"/>
<protein>
    <submittedName>
        <fullName evidence="1">Uncharacterized protein</fullName>
    </submittedName>
</protein>
<dbReference type="InParanoid" id="J0CV47"/>
<dbReference type="OMA" id="CADPASM"/>
<dbReference type="PANTHER" id="PTHR33096:SF1">
    <property type="entry name" value="CXC1-LIKE CYSTEINE CLUSTER ASSOCIATED WITH KDZ TRANSPOSASES DOMAIN-CONTAINING PROTEIN"/>
    <property type="match status" value="1"/>
</dbReference>
<gene>
    <name evidence="1" type="ORF">AURDEDRAFT_76339</name>
</gene>